<sequence>MHHVRYADDFKIVCTNREEAEKVFIATQLWLKEELKLDISPEKSKVTDISVEYTEFLGFKIKAILKRHKWVGVSYIADKTKSRIYTMLAKQISNIGKHPDTEYMHKEIAKYNAMVMGVHNYYQIATGVSLSLNTMALTVLRKLYTALKHKGFSKTSDKSAIRIPPAYMETRQIRFVGDYPVFPIGYCSTKTAVQQKVVEHPYAEENRHQLVAQQISKMWSTKTYQVCKIAFVVNCISRYAAQHGKCAITGQFLLMDEFEGHHFNPRYKGGADEYENIRILSKPAHVLVRATDPQLIQSLLRLLQLNKKQLKKLNEYRAQYGTEAITL</sequence>
<dbReference type="SUPFAM" id="SSF56672">
    <property type="entry name" value="DNA/RNA polymerases"/>
    <property type="match status" value="1"/>
</dbReference>
<gene>
    <name evidence="2" type="ORF">SDC9_88674</name>
</gene>
<reference evidence="2" key="1">
    <citation type="submission" date="2019-08" db="EMBL/GenBank/DDBJ databases">
        <authorList>
            <person name="Kucharzyk K."/>
            <person name="Murdoch R.W."/>
            <person name="Higgins S."/>
            <person name="Loffler F."/>
        </authorList>
    </citation>
    <scope>NUCLEOTIDE SEQUENCE</scope>
</reference>
<organism evidence="2">
    <name type="scientific">bioreactor metagenome</name>
    <dbReference type="NCBI Taxonomy" id="1076179"/>
    <lineage>
        <taxon>unclassified sequences</taxon>
        <taxon>metagenomes</taxon>
        <taxon>ecological metagenomes</taxon>
    </lineage>
</organism>
<feature type="domain" description="Reverse transcriptase" evidence="1">
    <location>
        <begin position="1"/>
        <end position="61"/>
    </location>
</feature>
<comment type="caution">
    <text evidence="2">The sequence shown here is derived from an EMBL/GenBank/DDBJ whole genome shotgun (WGS) entry which is preliminary data.</text>
</comment>
<dbReference type="InterPro" id="IPR000477">
    <property type="entry name" value="RT_dom"/>
</dbReference>
<name>A0A644ZMG5_9ZZZZ</name>
<dbReference type="Pfam" id="PF00078">
    <property type="entry name" value="RVT_1"/>
    <property type="match status" value="1"/>
</dbReference>
<protein>
    <recommendedName>
        <fullName evidence="1">Reverse transcriptase domain-containing protein</fullName>
    </recommendedName>
</protein>
<dbReference type="InterPro" id="IPR043502">
    <property type="entry name" value="DNA/RNA_pol_sf"/>
</dbReference>
<dbReference type="PROSITE" id="PS50878">
    <property type="entry name" value="RT_POL"/>
    <property type="match status" value="1"/>
</dbReference>
<proteinExistence type="predicted"/>
<dbReference type="EMBL" id="VSSQ01009572">
    <property type="protein sequence ID" value="MPM42012.1"/>
    <property type="molecule type" value="Genomic_DNA"/>
</dbReference>
<dbReference type="Gene3D" id="1.10.30.50">
    <property type="match status" value="1"/>
</dbReference>
<evidence type="ECO:0000313" key="2">
    <source>
        <dbReference type="EMBL" id="MPM42012.1"/>
    </source>
</evidence>
<dbReference type="CDD" id="cd00085">
    <property type="entry name" value="HNHc"/>
    <property type="match status" value="1"/>
</dbReference>
<dbReference type="InterPro" id="IPR003615">
    <property type="entry name" value="HNH_nuc"/>
</dbReference>
<accession>A0A644ZMG5</accession>
<evidence type="ECO:0000259" key="1">
    <source>
        <dbReference type="PROSITE" id="PS50878"/>
    </source>
</evidence>
<dbReference type="AlphaFoldDB" id="A0A644ZMG5"/>